<comment type="caution">
    <text evidence="2">The sequence shown here is derived from an EMBL/GenBank/DDBJ whole genome shotgun (WGS) entry which is preliminary data.</text>
</comment>
<sequence length="208" mass="22523">MAIPFEIFYLINSSNSFSPSPPPVVRGRGTPPHPLPYIPPSTTGGINNSCTSGASSSSSQQPPVPEKLFIKPPTRRPLEQPPPPPDEQPIPPPVQQPPPPLVEQHQEDQPSPGVRDPSENLQPEHDIDEGQEGEEDYVLEEELEAKELTRAQQHGQPVSGFNGLGGPPVVPLPERPAGDPEGPIMLDDDMLASDHECHEIIYAIAEGY</sequence>
<feature type="region of interest" description="Disordered" evidence="1">
    <location>
        <begin position="13"/>
        <end position="183"/>
    </location>
</feature>
<feature type="compositionally biased region" description="Low complexity" evidence="1">
    <location>
        <begin position="49"/>
        <end position="59"/>
    </location>
</feature>
<organism evidence="2 3">
    <name type="scientific">Corchorus olitorius</name>
    <dbReference type="NCBI Taxonomy" id="93759"/>
    <lineage>
        <taxon>Eukaryota</taxon>
        <taxon>Viridiplantae</taxon>
        <taxon>Streptophyta</taxon>
        <taxon>Embryophyta</taxon>
        <taxon>Tracheophyta</taxon>
        <taxon>Spermatophyta</taxon>
        <taxon>Magnoliopsida</taxon>
        <taxon>eudicotyledons</taxon>
        <taxon>Gunneridae</taxon>
        <taxon>Pentapetalae</taxon>
        <taxon>rosids</taxon>
        <taxon>malvids</taxon>
        <taxon>Malvales</taxon>
        <taxon>Malvaceae</taxon>
        <taxon>Grewioideae</taxon>
        <taxon>Apeibeae</taxon>
        <taxon>Corchorus</taxon>
    </lineage>
</organism>
<reference evidence="3" key="1">
    <citation type="submission" date="2013-09" db="EMBL/GenBank/DDBJ databases">
        <title>Corchorus olitorius genome sequencing.</title>
        <authorList>
            <person name="Alam M."/>
            <person name="Haque M.S."/>
            <person name="Islam M.S."/>
            <person name="Emdad E.M."/>
            <person name="Islam M.M."/>
            <person name="Ahmed B."/>
            <person name="Halim A."/>
            <person name="Hossen Q.M.M."/>
            <person name="Hossain M.Z."/>
            <person name="Ahmed R."/>
            <person name="Khan M.M."/>
            <person name="Islam R."/>
            <person name="Rashid M.M."/>
            <person name="Khan S.A."/>
            <person name="Rahman M.S."/>
            <person name="Alam M."/>
            <person name="Yahiya A.S."/>
            <person name="Khan M.S."/>
            <person name="Azam M.S."/>
            <person name="Haque T."/>
            <person name="Lashkar M.Z.H."/>
            <person name="Akhand A.I."/>
            <person name="Morshed G."/>
            <person name="Roy S."/>
            <person name="Uddin K.S."/>
            <person name="Rabeya T."/>
            <person name="Hossain A.S."/>
            <person name="Chowdhury A."/>
            <person name="Snigdha A.R."/>
            <person name="Mortoza M.S."/>
            <person name="Matin S.A."/>
            <person name="Hoque S.M.E."/>
            <person name="Islam M.K."/>
            <person name="Roy D.K."/>
            <person name="Haider R."/>
            <person name="Moosa M.M."/>
            <person name="Elias S.M."/>
            <person name="Hasan A.M."/>
            <person name="Jahan S."/>
            <person name="Shafiuddin M."/>
            <person name="Mahmood N."/>
            <person name="Shommy N.S."/>
        </authorList>
    </citation>
    <scope>NUCLEOTIDE SEQUENCE [LARGE SCALE GENOMIC DNA]</scope>
    <source>
        <strain evidence="3">cv. O-4</strain>
    </source>
</reference>
<gene>
    <name evidence="2" type="ORF">COLO4_04834</name>
</gene>
<proteinExistence type="predicted"/>
<accession>A0A1R3KSP7</accession>
<name>A0A1R3KSP7_9ROSI</name>
<feature type="compositionally biased region" description="Pro residues" evidence="1">
    <location>
        <begin position="79"/>
        <end position="101"/>
    </location>
</feature>
<keyword evidence="3" id="KW-1185">Reference proteome</keyword>
<dbReference type="Proteomes" id="UP000187203">
    <property type="component" value="Unassembled WGS sequence"/>
</dbReference>
<evidence type="ECO:0000313" key="2">
    <source>
        <dbReference type="EMBL" id="OMP10087.1"/>
    </source>
</evidence>
<protein>
    <submittedName>
        <fullName evidence="2">Uncharacterized protein</fullName>
    </submittedName>
</protein>
<dbReference type="EMBL" id="AWUE01012041">
    <property type="protein sequence ID" value="OMP10087.1"/>
    <property type="molecule type" value="Genomic_DNA"/>
</dbReference>
<feature type="compositionally biased region" description="Acidic residues" evidence="1">
    <location>
        <begin position="126"/>
        <end position="144"/>
    </location>
</feature>
<evidence type="ECO:0000256" key="1">
    <source>
        <dbReference type="SAM" id="MobiDB-lite"/>
    </source>
</evidence>
<dbReference type="AlphaFoldDB" id="A0A1R3KSP7"/>
<evidence type="ECO:0000313" key="3">
    <source>
        <dbReference type="Proteomes" id="UP000187203"/>
    </source>
</evidence>
<feature type="compositionally biased region" description="Basic and acidic residues" evidence="1">
    <location>
        <begin position="116"/>
        <end position="125"/>
    </location>
</feature>